<reference evidence="2" key="1">
    <citation type="submission" date="2016-05" db="EMBL/GenBank/DDBJ databases">
        <authorList>
            <person name="Lavstsen T."/>
            <person name="Jespersen J.S."/>
        </authorList>
    </citation>
    <scope>NUCLEOTIDE SEQUENCE</scope>
    <source>
        <tissue evidence="2">Brain</tissue>
    </source>
</reference>
<evidence type="ECO:0000256" key="1">
    <source>
        <dbReference type="SAM" id="MobiDB-lite"/>
    </source>
</evidence>
<accession>A0A1A8JJZ9</accession>
<feature type="non-terminal residue" evidence="2">
    <location>
        <position position="1"/>
    </location>
</feature>
<reference evidence="2" key="2">
    <citation type="submission" date="2016-06" db="EMBL/GenBank/DDBJ databases">
        <title>The genome of a short-lived fish provides insights into sex chromosome evolution and the genetic control of aging.</title>
        <authorList>
            <person name="Reichwald K."/>
            <person name="Felder M."/>
            <person name="Petzold A."/>
            <person name="Koch P."/>
            <person name="Groth M."/>
            <person name="Platzer M."/>
        </authorList>
    </citation>
    <scope>NUCLEOTIDE SEQUENCE</scope>
    <source>
        <tissue evidence="2">Brain</tissue>
    </source>
</reference>
<name>A0A1A8JJZ9_NOTKU</name>
<dbReference type="AlphaFoldDB" id="A0A1A8JJZ9"/>
<feature type="compositionally biased region" description="Polar residues" evidence="1">
    <location>
        <begin position="91"/>
        <end position="100"/>
    </location>
</feature>
<dbReference type="EMBL" id="HAEE01000410">
    <property type="protein sequence ID" value="SBR20426.1"/>
    <property type="molecule type" value="Transcribed_RNA"/>
</dbReference>
<organism evidence="2">
    <name type="scientific">Nothobranchius kuhntae</name>
    <name type="common">Beira killifish</name>
    <dbReference type="NCBI Taxonomy" id="321403"/>
    <lineage>
        <taxon>Eukaryota</taxon>
        <taxon>Metazoa</taxon>
        <taxon>Chordata</taxon>
        <taxon>Craniata</taxon>
        <taxon>Vertebrata</taxon>
        <taxon>Euteleostomi</taxon>
        <taxon>Actinopterygii</taxon>
        <taxon>Neopterygii</taxon>
        <taxon>Teleostei</taxon>
        <taxon>Neoteleostei</taxon>
        <taxon>Acanthomorphata</taxon>
        <taxon>Ovalentaria</taxon>
        <taxon>Atherinomorphae</taxon>
        <taxon>Cyprinodontiformes</taxon>
        <taxon>Nothobranchiidae</taxon>
        <taxon>Nothobranchius</taxon>
    </lineage>
</organism>
<protein>
    <submittedName>
        <fullName evidence="2">Uncharacterized protein</fullName>
    </submittedName>
</protein>
<feature type="region of interest" description="Disordered" evidence="1">
    <location>
        <begin position="91"/>
        <end position="112"/>
    </location>
</feature>
<gene>
    <name evidence="2" type="primary">Nfu_g_1_025729</name>
</gene>
<feature type="non-terminal residue" evidence="2">
    <location>
        <position position="112"/>
    </location>
</feature>
<proteinExistence type="predicted"/>
<evidence type="ECO:0000313" key="2">
    <source>
        <dbReference type="EMBL" id="SBR20426.1"/>
    </source>
</evidence>
<sequence>SRRKVRGAVECLALCCHDNVRSLQTLHSITQVVDAKYKNCLPPFMQGVLHQFCGCNIQHLTHPTPLQHYQTQSPLVRHFIHHGWEALTASVLESNPTGPQHSAGLKEYGSTH</sequence>